<dbReference type="Proteomes" id="UP000245647">
    <property type="component" value="Unassembled WGS sequence"/>
</dbReference>
<organism evidence="2 3">
    <name type="scientific">Pararcticibacter amylolyticus</name>
    <dbReference type="NCBI Taxonomy" id="2173175"/>
    <lineage>
        <taxon>Bacteria</taxon>
        <taxon>Pseudomonadati</taxon>
        <taxon>Bacteroidota</taxon>
        <taxon>Sphingobacteriia</taxon>
        <taxon>Sphingobacteriales</taxon>
        <taxon>Sphingobacteriaceae</taxon>
        <taxon>Pararcticibacter</taxon>
    </lineage>
</organism>
<dbReference type="RefSeq" id="WP_109417531.1">
    <property type="nucleotide sequence ID" value="NZ_QEAS01000019.1"/>
</dbReference>
<dbReference type="Pfam" id="PF01408">
    <property type="entry name" value="GFO_IDH_MocA"/>
    <property type="match status" value="1"/>
</dbReference>
<keyword evidence="3" id="KW-1185">Reference proteome</keyword>
<feature type="domain" description="SAF" evidence="1">
    <location>
        <begin position="346"/>
        <end position="411"/>
    </location>
</feature>
<dbReference type="OrthoDB" id="9777844at2"/>
<dbReference type="PANTHER" id="PTHR37850">
    <property type="entry name" value="STRU PROTEIN"/>
    <property type="match status" value="1"/>
</dbReference>
<dbReference type="InterPro" id="IPR036291">
    <property type="entry name" value="NAD(P)-bd_dom_sf"/>
</dbReference>
<proteinExistence type="predicted"/>
<reference evidence="2 3" key="1">
    <citation type="submission" date="2018-04" db="EMBL/GenBank/DDBJ databases">
        <title>Pedobacter chongqingensis sp. nov., isolated from a rottenly hemp rope.</title>
        <authorList>
            <person name="Cai Y."/>
        </authorList>
    </citation>
    <scope>NUCLEOTIDE SEQUENCE [LARGE SCALE GENOMIC DNA]</scope>
    <source>
        <strain evidence="2 3">FJ4-8</strain>
    </source>
</reference>
<name>A0A2U2PC74_9SPHI</name>
<evidence type="ECO:0000259" key="1">
    <source>
        <dbReference type="SMART" id="SM00858"/>
    </source>
</evidence>
<dbReference type="PANTHER" id="PTHR37850:SF1">
    <property type="entry name" value="SAF DOMAIN PROTEIN"/>
    <property type="match status" value="1"/>
</dbReference>
<evidence type="ECO:0000313" key="2">
    <source>
        <dbReference type="EMBL" id="PWG78894.1"/>
    </source>
</evidence>
<gene>
    <name evidence="2" type="ORF">DDR33_19760</name>
</gene>
<dbReference type="InterPro" id="IPR048423">
    <property type="entry name" value="DRL_cat"/>
</dbReference>
<dbReference type="AlphaFoldDB" id="A0A2U2PC74"/>
<dbReference type="Pfam" id="PF21135">
    <property type="entry name" value="DRL_cat"/>
    <property type="match status" value="1"/>
</dbReference>
<evidence type="ECO:0000313" key="3">
    <source>
        <dbReference type="Proteomes" id="UP000245647"/>
    </source>
</evidence>
<dbReference type="Gene3D" id="3.40.50.720">
    <property type="entry name" value="NAD(P)-binding Rossmann-like Domain"/>
    <property type="match status" value="1"/>
</dbReference>
<dbReference type="EMBL" id="QEAS01000019">
    <property type="protein sequence ID" value="PWG78894.1"/>
    <property type="molecule type" value="Genomic_DNA"/>
</dbReference>
<comment type="caution">
    <text evidence="2">The sequence shown here is derived from an EMBL/GenBank/DDBJ whole genome shotgun (WGS) entry which is preliminary data.</text>
</comment>
<dbReference type="InterPro" id="IPR000683">
    <property type="entry name" value="Gfo/Idh/MocA-like_OxRdtase_N"/>
</dbReference>
<sequence length="449" mass="48898">MIILDTALQKRASEGNPVRVGLVGAGFMGRGIALQICRFVPGMELVAICNRSIEKARQAYEDAGITDIEEVSSLNNLEENIQTGKFSICKDPFLLCQAEGIDAVIEVTGAVEYAARVAISAIQNKKHLILMDAELDGTVGPILKVYADRQGVIYTNSDGDQPGVIMNLYRFVKSLGVKPVLCGNIKGLHDPYRNPTTQEGFAKKWGQKPEMVSSFADGTKISFEQAIVANGTGMKVAKRGMHGYSLPSGTPLREAIELFSADELQEGPGIVDYVVGAEPGPGVFVLGTHDHPLQKHYLNLYKLGEGPLYLFYTPYHLCHFEVPHTVARAVLFNDATLAPAGPPMVEVVAAAKMHLKAGETIDGLGHYMTYGLAENADAARSENLLPIGVAEGCVLKRDIEKDTVLTYDDIILPKGRLIDRLRQEQNDYFYKSQDLFPSLSEITAGDLVE</sequence>
<dbReference type="InterPro" id="IPR013974">
    <property type="entry name" value="SAF"/>
</dbReference>
<dbReference type="CDD" id="cd11616">
    <property type="entry name" value="SAF_DH_OX_like"/>
    <property type="match status" value="1"/>
</dbReference>
<dbReference type="SMART" id="SM00858">
    <property type="entry name" value="SAF"/>
    <property type="match status" value="1"/>
</dbReference>
<accession>A0A2U2PC74</accession>
<dbReference type="SUPFAM" id="SSF51735">
    <property type="entry name" value="NAD(P)-binding Rossmann-fold domains"/>
    <property type="match status" value="1"/>
</dbReference>
<dbReference type="GO" id="GO:0000166">
    <property type="term" value="F:nucleotide binding"/>
    <property type="evidence" value="ECO:0007669"/>
    <property type="project" value="InterPro"/>
</dbReference>
<protein>
    <submittedName>
        <fullName evidence="2">NAD(P)-dependent oxidoreductase</fullName>
    </submittedName>
</protein>